<reference evidence="54 55" key="2">
    <citation type="journal article" date="2018" name="BMC Genomics">
        <title>Genes significantly associated with lineage II food isolates of Listeria monocytogenes.</title>
        <authorList>
            <person name="Pirone-Davies C."/>
            <person name="Chen Y."/>
            <person name="Pightling A."/>
            <person name="Ryan G."/>
            <person name="Wang Y."/>
            <person name="Yao K."/>
            <person name="Hoffmann M."/>
            <person name="Allard M.W."/>
        </authorList>
    </citation>
    <scope>NUCLEOTIDE SEQUENCE [LARGE SCALE GENOMIC DNA]</scope>
    <source>
        <strain evidence="54 55">PNUSAL000550</strain>
    </source>
</reference>
<keyword evidence="1 54" id="KW-0808">Transferase</keyword>
<evidence type="ECO:0000313" key="95">
    <source>
        <dbReference type="Proteomes" id="UP000566721"/>
    </source>
</evidence>
<dbReference type="EMBL" id="AABDGJ010000004">
    <property type="protein sequence ID" value="EAG6990371.1"/>
    <property type="molecule type" value="Genomic_DNA"/>
</dbReference>
<dbReference type="Proteomes" id="UP000527632">
    <property type="component" value="Unassembled WGS sequence"/>
</dbReference>
<gene>
    <name evidence="54" type="primary">gatb_1</name>
    <name evidence="14" type="ORF">A8L61_15670</name>
    <name evidence="23" type="ORF">AB917_07195</name>
    <name evidence="3" type="ORF">ABZ57_13905</name>
    <name evidence="53" type="ORF">AJL21_04645</name>
    <name evidence="11" type="ORF">ART25_11085</name>
    <name evidence="4" type="ORF">ARY78_11730</name>
    <name evidence="18" type="ORF">B1N52_04165</name>
    <name evidence="17" type="ORF">B1S26_11675</name>
    <name evidence="19" type="ORF">B5K54_10165</name>
    <name evidence="15" type="ORF">BB997_00190</name>
    <name evidence="35" type="ORF">BCZ19_03935</name>
    <name evidence="16" type="ORF">BCZ21_10645</name>
    <name evidence="21" type="ORF">CA369_08570</name>
    <name evidence="20" type="ORF">CAV64_10290</name>
    <name evidence="24" type="ORF">CW845_10985</name>
    <name evidence="26" type="ORF">D4920_10620</name>
    <name evidence="25" type="ORF">D4B11_03315</name>
    <name evidence="27" type="ORF">D5N24_09975</name>
    <name evidence="30" type="ORF">D7104_00745</name>
    <name evidence="52" type="ORF">DCK61_01425</name>
    <name evidence="22" type="ORF">DCT16_00155</name>
    <name evidence="5" type="ORF">DU018_11555</name>
    <name evidence="54" type="ORF">DYZ80_00725</name>
    <name evidence="13" type="ORF">E1W56_00190</name>
    <name evidence="28" type="ORF">E5F58_03935</name>
    <name evidence="29" type="ORF">E5H26_05940</name>
    <name evidence="10" type="ORF">EX365_09705</name>
    <name evidence="9" type="ORF">EXZ73_12790</name>
    <name evidence="36" type="ORF">F6436_06925</name>
    <name evidence="37" type="ORF">F6515_05420</name>
    <name evidence="31" type="ORF">FA835_12235</name>
    <name evidence="33" type="ORF">FLQ97_12120</name>
    <name evidence="32" type="ORF">FLR03_14280</name>
    <name evidence="34" type="ORF">FNX40_04100</name>
    <name evidence="40" type="ORF">FV747_13950</name>
    <name evidence="41" type="ORF">G3O21_001929</name>
    <name evidence="42" type="ORF">GHH22_09515</name>
    <name evidence="49" type="ORF">GI949_14330</name>
    <name evidence="43" type="ORF">GIH49_11800</name>
    <name evidence="39" type="ORF">GJW51_11410</name>
    <name evidence="38" type="ORF">GQG13_00150</name>
    <name evidence="44" type="ORF">GYP27_08200</name>
    <name evidence="45" type="ORF">GYR60_08140</name>
    <name evidence="46" type="ORF">GYS09_00965</name>
    <name evidence="47" type="ORF">GYX23_03440</name>
    <name evidence="48" type="ORF">GYY14_07065</name>
    <name evidence="50" type="ORF">GZK27_01350</name>
    <name evidence="51" type="ORF">HQN34_000166</name>
    <name evidence="6" type="ORF">KV70_14175</name>
    <name evidence="7" type="ORF">QD52_03970</name>
    <name evidence="8" type="ORF">UI29_03975</name>
    <name evidence="12" type="ORF">Y261_09625</name>
</gene>
<reference evidence="13 70" key="8">
    <citation type="submission" date="2019-03" db="EMBL/GenBank/DDBJ databases">
        <authorList>
            <person name="Ashton P.M."/>
            <person name="Dallman T."/>
            <person name="Nair S."/>
            <person name="De Pinna E."/>
            <person name="Peters T."/>
            <person name="Grant K."/>
        </authorList>
    </citation>
    <scope>NUCLEOTIDE SEQUENCE [LARGE SCALE GENOMIC DNA]</scope>
    <source>
        <strain evidence="26 89">282333</strain>
        <strain evidence="27 88">282352</strain>
        <strain evidence="25 92">289003</strain>
        <strain evidence="40 79">788324</strain>
        <strain evidence="13">RL15000286</strain>
    </source>
</reference>
<evidence type="ECO:0000313" key="94">
    <source>
        <dbReference type="Proteomes" id="UP000549379"/>
    </source>
</evidence>
<evidence type="ECO:0000313" key="15">
    <source>
        <dbReference type="EMBL" id="EAG1892023.1"/>
    </source>
</evidence>
<dbReference type="Proteomes" id="UP000840569">
    <property type="component" value="Unassembled WGS sequence"/>
</dbReference>
<evidence type="ECO:0000313" key="99">
    <source>
        <dbReference type="Proteomes" id="UP000843775"/>
    </source>
</evidence>
<dbReference type="Proteomes" id="UP000530452">
    <property type="component" value="Unassembled WGS sequence"/>
</dbReference>
<dbReference type="EMBL" id="DAAHYZ010000005">
    <property type="protein sequence ID" value="HAB7721957.1"/>
    <property type="molecule type" value="Genomic_DNA"/>
</dbReference>
<evidence type="ECO:0000313" key="70">
    <source>
        <dbReference type="Proteomes" id="UP000393182"/>
    </source>
</evidence>
<evidence type="ECO:0000313" key="82">
    <source>
        <dbReference type="Proteomes" id="UP000481141"/>
    </source>
</evidence>
<dbReference type="Proteomes" id="UP000852906">
    <property type="component" value="Unassembled WGS sequence"/>
</dbReference>
<evidence type="ECO:0000313" key="14">
    <source>
        <dbReference type="EMBL" id="EAG0868711.1"/>
    </source>
</evidence>
<evidence type="ECO:0000313" key="57">
    <source>
        <dbReference type="Proteomes" id="UP000336166"/>
    </source>
</evidence>
<dbReference type="Proteomes" id="UP000345329">
    <property type="component" value="Unassembled WGS sequence"/>
</dbReference>
<evidence type="ECO:0000313" key="78">
    <source>
        <dbReference type="Proteomes" id="UP000467347"/>
    </source>
</evidence>
<dbReference type="EMBL" id="AABAGT010000037">
    <property type="protein sequence ID" value="EAG0868711.1"/>
    <property type="molecule type" value="Genomic_DNA"/>
</dbReference>
<dbReference type="Proteomes" id="UP000478682">
    <property type="component" value="Unassembled WGS sequence"/>
</dbReference>
<dbReference type="EMBL" id="DAAJFY010000004">
    <property type="protein sequence ID" value="HAC0275124.1"/>
    <property type="molecule type" value="Genomic_DNA"/>
</dbReference>
<dbReference type="EMBL" id="DAAIHR010000007">
    <property type="protein sequence ID" value="HAB8398488.1"/>
    <property type="molecule type" value="Genomic_DNA"/>
</dbReference>
<dbReference type="InterPro" id="IPR003501">
    <property type="entry name" value="PTS_EIIB_2/3"/>
</dbReference>
<dbReference type="RefSeq" id="WP_003727301.1">
    <property type="nucleotide sequence ID" value="NC_021823.1"/>
</dbReference>
<evidence type="ECO:0000313" key="46">
    <source>
        <dbReference type="EMBL" id="HAB8555858.1"/>
    </source>
</evidence>
<dbReference type="GO" id="GO:0009401">
    <property type="term" value="P:phosphoenolpyruvate-dependent sugar phosphotransferase system"/>
    <property type="evidence" value="ECO:0007669"/>
    <property type="project" value="InterPro"/>
</dbReference>
<dbReference type="Proteomes" id="UP000365297">
    <property type="component" value="Unassembled WGS sequence"/>
</dbReference>
<evidence type="ECO:0000313" key="45">
    <source>
        <dbReference type="EMBL" id="HAB8398488.1"/>
    </source>
</evidence>
<evidence type="ECO:0000313" key="25">
    <source>
        <dbReference type="EMBL" id="EAG9518788.1"/>
    </source>
</evidence>
<organism evidence="20 90">
    <name type="scientific">Listeria monocytogenes</name>
    <dbReference type="NCBI Taxonomy" id="1639"/>
    <lineage>
        <taxon>Bacteria</taxon>
        <taxon>Bacillati</taxon>
        <taxon>Bacillota</taxon>
        <taxon>Bacilli</taxon>
        <taxon>Bacillales</taxon>
        <taxon>Listeriaceae</taxon>
        <taxon>Listeria</taxon>
    </lineage>
</organism>
<dbReference type="Proteomes" id="UP000379076">
    <property type="component" value="Unassembled WGS sequence"/>
</dbReference>
<dbReference type="EMBL" id="AAAJKI010000032">
    <property type="protein sequence ID" value="EAC6548989.1"/>
    <property type="molecule type" value="Genomic_DNA"/>
</dbReference>
<evidence type="ECO:0000313" key="11">
    <source>
        <dbReference type="EMBL" id="EAE1339452.1"/>
    </source>
</evidence>
<evidence type="ECO:0000313" key="19">
    <source>
        <dbReference type="EMBL" id="EAG2997659.1"/>
    </source>
</evidence>
<dbReference type="EMBL" id="AALAQH010000001">
    <property type="protein sequence ID" value="ECX6923808.1"/>
    <property type="molecule type" value="Genomic_DNA"/>
</dbReference>
<evidence type="ECO:0000313" key="7">
    <source>
        <dbReference type="EMBL" id="EAD1184240.1"/>
    </source>
</evidence>
<evidence type="ECO:0000256" key="1">
    <source>
        <dbReference type="ARBA" id="ARBA00022679"/>
    </source>
</evidence>
<evidence type="ECO:0000313" key="75">
    <source>
        <dbReference type="Proteomes" id="UP000427828"/>
    </source>
</evidence>
<dbReference type="GO" id="GO:0008982">
    <property type="term" value="F:protein-N(PI)-phosphohistidine-sugar phosphotransferase activity"/>
    <property type="evidence" value="ECO:0007669"/>
    <property type="project" value="InterPro"/>
</dbReference>
<evidence type="ECO:0000313" key="72">
    <source>
        <dbReference type="Proteomes" id="UP000403352"/>
    </source>
</evidence>
<dbReference type="Proteomes" id="UP000489121">
    <property type="component" value="Unassembled WGS sequence"/>
</dbReference>
<evidence type="ECO:0000313" key="97">
    <source>
        <dbReference type="Proteomes" id="UP000841146"/>
    </source>
</evidence>
<dbReference type="Proteomes" id="UP000398321">
    <property type="component" value="Unassembled WGS sequence"/>
</dbReference>
<dbReference type="Proteomes" id="UP000548278">
    <property type="component" value="Unassembled WGS sequence"/>
</dbReference>
<evidence type="ECO:0000313" key="17">
    <source>
        <dbReference type="EMBL" id="EAG2246063.1"/>
    </source>
</evidence>
<evidence type="ECO:0000313" key="89">
    <source>
        <dbReference type="Proteomes" id="UP000533021"/>
    </source>
</evidence>
<evidence type="ECO:0000313" key="86">
    <source>
        <dbReference type="Proteomes" id="UP000527632"/>
    </source>
</evidence>
<evidence type="ECO:0000313" key="91">
    <source>
        <dbReference type="Proteomes" id="UP000540417"/>
    </source>
</evidence>
<evidence type="ECO:0000313" key="29">
    <source>
        <dbReference type="EMBL" id="EAH4372248.1"/>
    </source>
</evidence>
<dbReference type="EMBL" id="AABAYG010000005">
    <property type="protein sequence ID" value="EAG2246063.1"/>
    <property type="molecule type" value="Genomic_DNA"/>
</dbReference>
<comment type="caution">
    <text evidence="20">The sequence shown here is derived from an EMBL/GenBank/DDBJ whole genome shotgun (WGS) entry which is preliminary data.</text>
</comment>
<dbReference type="EMBL" id="AALEDS010000004">
    <property type="protein sequence ID" value="ECY6544058.1"/>
    <property type="molecule type" value="Genomic_DNA"/>
</dbReference>
<dbReference type="Proteomes" id="UP000393182">
    <property type="component" value="Unassembled WGS sequence"/>
</dbReference>
<evidence type="ECO:0000313" key="61">
    <source>
        <dbReference type="Proteomes" id="UP000345329"/>
    </source>
</evidence>
<dbReference type="Proteomes" id="UP000842809">
    <property type="component" value="Unassembled WGS sequence"/>
</dbReference>
<evidence type="ECO:0000313" key="96">
    <source>
        <dbReference type="Proteomes" id="UP000840197"/>
    </source>
</evidence>
<evidence type="ECO:0000313" key="81">
    <source>
        <dbReference type="Proteomes" id="UP000478704"/>
    </source>
</evidence>
<evidence type="ECO:0000313" key="21">
    <source>
        <dbReference type="EMBL" id="EAG4462338.1"/>
    </source>
</evidence>
<evidence type="ECO:0000313" key="20">
    <source>
        <dbReference type="EMBL" id="EAG4331623.1"/>
    </source>
</evidence>
<dbReference type="EMBL" id="DAAEZQ010000007">
    <property type="protein sequence ID" value="HAA9722821.1"/>
    <property type="molecule type" value="Genomic_DNA"/>
</dbReference>
<dbReference type="AlphaFoldDB" id="A0A0B8R0L0"/>
<dbReference type="EMBL" id="DAAEEB010000006">
    <property type="protein sequence ID" value="HAA8053393.1"/>
    <property type="molecule type" value="Genomic_DNA"/>
</dbReference>
<dbReference type="EMBL" id="AAIAJJ010000002">
    <property type="protein sequence ID" value="ECC1555988.1"/>
    <property type="molecule type" value="Genomic_DNA"/>
</dbReference>
<evidence type="ECO:0000313" key="13">
    <source>
        <dbReference type="EMBL" id="EAE4940465.1"/>
    </source>
</evidence>
<dbReference type="EMBL" id="AANPAU010000006">
    <property type="protein sequence ID" value="EDP8514505.1"/>
    <property type="molecule type" value="Genomic_DNA"/>
</dbReference>
<name>A0A0B8R0L0_LISMN</name>
<evidence type="ECO:0000313" key="84">
    <source>
        <dbReference type="Proteomes" id="UP000522199"/>
    </source>
</evidence>
<evidence type="ECO:0000313" key="35">
    <source>
        <dbReference type="EMBL" id="ECX6923808.1"/>
    </source>
</evidence>
<dbReference type="EMBL" id="AABBZO010000008">
    <property type="protein sequence ID" value="EAG4462338.1"/>
    <property type="molecule type" value="Genomic_DNA"/>
</dbReference>
<dbReference type="Proteomes" id="UP000528151">
    <property type="component" value="Unassembled WGS sequence"/>
</dbReference>
<dbReference type="SUPFAM" id="SSF52794">
    <property type="entry name" value="PTS system IIB component-like"/>
    <property type="match status" value="1"/>
</dbReference>
<dbReference type="EMBL" id="AAAREG010000007">
    <property type="protein sequence ID" value="EAE2354605.1"/>
    <property type="molecule type" value="Genomic_DNA"/>
</dbReference>
<dbReference type="EMBL" id="AAANYN010000023">
    <property type="protein sequence ID" value="EAD5775170.1"/>
    <property type="molecule type" value="Genomic_DNA"/>
</dbReference>
<dbReference type="Proteomes" id="UP000467347">
    <property type="component" value="Unassembled WGS sequence"/>
</dbReference>
<dbReference type="EMBL" id="AAAQQZ010000005">
    <property type="protein sequence ID" value="EAE1339452.1"/>
    <property type="molecule type" value="Genomic_DNA"/>
</dbReference>
<evidence type="ECO:0000313" key="59">
    <source>
        <dbReference type="Proteomes" id="UP000339309"/>
    </source>
</evidence>
<feature type="domain" description="PTS EIIB type-2" evidence="2">
    <location>
        <begin position="4"/>
        <end position="97"/>
    </location>
</feature>
<evidence type="ECO:0000313" key="60">
    <source>
        <dbReference type="Proteomes" id="UP000344343"/>
    </source>
</evidence>
<dbReference type="Proteomes" id="UP000358545">
    <property type="component" value="Unassembled WGS sequence"/>
</dbReference>
<evidence type="ECO:0000313" key="67">
    <source>
        <dbReference type="Proteomes" id="UP000376505"/>
    </source>
</evidence>
<dbReference type="Proteomes" id="UP000344343">
    <property type="component" value="Unassembled WGS sequence"/>
</dbReference>
<evidence type="ECO:0000313" key="90">
    <source>
        <dbReference type="Proteomes" id="UP000540117"/>
    </source>
</evidence>
<dbReference type="EMBL" id="AABEMN010000003">
    <property type="protein sequence ID" value="EAG9518788.1"/>
    <property type="molecule type" value="Genomic_DNA"/>
</dbReference>
<evidence type="ECO:0000313" key="18">
    <source>
        <dbReference type="EMBL" id="EAG2514346.1"/>
    </source>
</evidence>
<dbReference type="EMBL" id="AANDSR010000007">
    <property type="protein sequence ID" value="EDN9837267.1"/>
    <property type="molecule type" value="Genomic_DNA"/>
</dbReference>
<sequence length="97" mass="10471">MKKKKIYVCCGTGIATSTVISKKVRAVLDEKRIPYEISQCTVQEVASKVSTSKPDIIVSSTTVTGDVGDVPVVIGRSFLTGLKKQETIDEILAILQD</sequence>
<dbReference type="Proteomes" id="UP000843503">
    <property type="component" value="Unassembled WGS sequence"/>
</dbReference>
<dbReference type="EC" id="2.7.1.200" evidence="54"/>
<evidence type="ECO:0000313" key="9">
    <source>
        <dbReference type="EMBL" id="EAD5775170.1"/>
    </source>
</evidence>
<accession>A0A0B8R0L0</accession>
<dbReference type="OMA" id="NARMEHC"/>
<dbReference type="EMBL" id="AAASLB010000001">
    <property type="protein sequence ID" value="EAE4940465.1"/>
    <property type="molecule type" value="Genomic_DNA"/>
</dbReference>
<dbReference type="Proteomes" id="UP000533021">
    <property type="component" value="Unassembled WGS sequence"/>
</dbReference>
<dbReference type="Proteomes" id="UP000840039">
    <property type="component" value="Unassembled WGS sequence"/>
</dbReference>
<reference evidence="50" key="6">
    <citation type="submission" date="2018-06" db="EMBL/GenBank/DDBJ databases">
        <authorList>
            <consortium name="NCBI Pathogen Detection Project"/>
        </authorList>
    </citation>
    <scope>NUCLEOTIDE SEQUENCE</scope>
    <source>
        <strain evidence="42">09CEB371LM</strain>
        <strain evidence="51">2017-325981-023-01</strain>
        <strain evidence="46">CFIAFB20100120</strain>
        <strain evidence="45">CFIAFB20130012</strain>
        <strain evidence="44">CFIAFB20140010</strain>
        <strain evidence="48">CFIAFB20170037</strain>
        <strain evidence="47">CFIAFB20170045</strain>
        <strain evidence="49">DMG1500109</strain>
        <strain evidence="43">HPB3501</strain>
        <strain evidence="50">LiDS0115</strain>
    </source>
</reference>
<evidence type="ECO:0000313" key="55">
    <source>
        <dbReference type="Proteomes" id="UP000272537"/>
    </source>
</evidence>
<evidence type="ECO:0000313" key="24">
    <source>
        <dbReference type="EMBL" id="EAG9388009.1"/>
    </source>
</evidence>
<evidence type="ECO:0000313" key="77">
    <source>
        <dbReference type="Proteomes" id="UP000460224"/>
    </source>
</evidence>
<keyword evidence="36" id="KW-0762">Sugar transport</keyword>
<evidence type="ECO:0000313" key="47">
    <source>
        <dbReference type="EMBL" id="HAC0012049.1"/>
    </source>
</evidence>
<evidence type="ECO:0000313" key="101">
    <source>
        <dbReference type="Proteomes" id="UP000852906"/>
    </source>
</evidence>
<dbReference type="EMBL" id="AAAMZD010000001">
    <property type="protein sequence ID" value="EAD3791933.1"/>
    <property type="molecule type" value="Genomic_DNA"/>
</dbReference>
<evidence type="ECO:0000313" key="68">
    <source>
        <dbReference type="Proteomes" id="UP000379076"/>
    </source>
</evidence>
<dbReference type="CDD" id="cd05566">
    <property type="entry name" value="PTS_IIB_galactitol"/>
    <property type="match status" value="1"/>
</dbReference>
<evidence type="ECO:0000313" key="73">
    <source>
        <dbReference type="Proteomes" id="UP000410967"/>
    </source>
</evidence>
<dbReference type="Proteomes" id="UP000339309">
    <property type="component" value="Unassembled WGS sequence"/>
</dbReference>
<evidence type="ECO:0000313" key="49">
    <source>
        <dbReference type="EMBL" id="HAC1756148.1"/>
    </source>
</evidence>
<dbReference type="EMBL" id="AABCVX010000001">
    <property type="protein sequence ID" value="EAG6167793.1"/>
    <property type="molecule type" value="Genomic_DNA"/>
</dbReference>
<reference evidence="58 61" key="7">
    <citation type="submission" date="2018-06" db="EMBL/GenBank/DDBJ databases">
        <authorList>
            <consortium name="GenomeTrakr: Next Generation Sequencing Network for Food Pathogen Tracability"/>
        </authorList>
    </citation>
    <scope>NUCLEOTIDE SEQUENCE [LARGE SCALE GENOMIC DNA]</scope>
    <source>
        <strain evidence="19 94">10B02965A-1</strain>
        <strain evidence="21 87">CFSAN063727</strain>
        <strain evidence="38 76">CFSAN102901</strain>
        <strain evidence="11 68">FDA00006494</strain>
        <strain evidence="4 66">FDA00007096</strain>
        <strain evidence="7 72">FDA00008584</strain>
        <strain evidence="17">FDA00011243</strain>
        <strain evidence="5 56">FDA00013332</strain>
        <strain evidence="10 60">FDA00013853</strain>
        <strain evidence="32 74">FDA00014336</strain>
        <strain evidence="34 69">FDA00014370</strain>
        <strain evidence="33 71">FDA00014392</strain>
        <strain evidence="41">FDA00015054</strain>
        <strain evidence="20 90">FDA1005580-S054-001</strain>
        <strain evidence="81">FDA1090798-S029-001</strain>
        <strain evidence="82">FDA956581-098-004</strain>
        <strain evidence="18 85">FDA960927-006-004</strain>
        <strain evidence="22 95">FLAG-38921</strain>
        <strain evidence="35 75">FLAG-51482A</strain>
        <strain evidence="16 58">FLAG-54356</strain>
        <strain evidence="9 67">FSIS31901579</strain>
        <strain evidence="28 86">LS1344</strain>
        <strain evidence="29 91">LS1419</strain>
        <strain evidence="39 78">OSF101448</strain>
        <strain evidence="8 61">VA-WGS-00405</strain>
    </source>
</reference>
<dbReference type="EMBL" id="AABAWE010000005">
    <property type="protein sequence ID" value="EAG2087721.1"/>
    <property type="molecule type" value="Genomic_DNA"/>
</dbReference>
<evidence type="ECO:0000313" key="26">
    <source>
        <dbReference type="EMBL" id="EAH2282526.1"/>
    </source>
</evidence>
<evidence type="ECO:0000313" key="23">
    <source>
        <dbReference type="EMBL" id="EAG6990371.1"/>
    </source>
</evidence>
<dbReference type="EMBL" id="AABBHO010000029">
    <property type="protein sequence ID" value="EAG2997659.1"/>
    <property type="molecule type" value="Genomic_DNA"/>
</dbReference>
<dbReference type="EMBL" id="QDAY01000001">
    <property type="protein sequence ID" value="KAA9453139.1"/>
    <property type="molecule type" value="Genomic_DNA"/>
</dbReference>
<evidence type="ECO:0000313" key="44">
    <source>
        <dbReference type="EMBL" id="HAB7721957.1"/>
    </source>
</evidence>
<dbReference type="Proteomes" id="UP000350032">
    <property type="component" value="Unassembled WGS sequence"/>
</dbReference>
<dbReference type="Proteomes" id="UP000841561">
    <property type="component" value="Unassembled WGS sequence"/>
</dbReference>
<dbReference type="EMBL" id="AABGUK010000001">
    <property type="protein sequence ID" value="EAH4241150.1"/>
    <property type="molecule type" value="Genomic_DNA"/>
</dbReference>
<evidence type="ECO:0000313" key="6">
    <source>
        <dbReference type="EMBL" id="EAC9041362.1"/>
    </source>
</evidence>
<dbReference type="Proteomes" id="UP000540117">
    <property type="component" value="Unassembled WGS sequence"/>
</dbReference>
<evidence type="ECO:0000313" key="74">
    <source>
        <dbReference type="Proteomes" id="UP000423131"/>
    </source>
</evidence>
<evidence type="ECO:0000313" key="58">
    <source>
        <dbReference type="Proteomes" id="UP000337746"/>
    </source>
</evidence>
<dbReference type="EMBL" id="AANCRK010000001">
    <property type="protein sequence ID" value="EDN7713526.1"/>
    <property type="molecule type" value="Genomic_DNA"/>
</dbReference>
<evidence type="ECO:0000313" key="22">
    <source>
        <dbReference type="EMBL" id="EAG6167793.1"/>
    </source>
</evidence>
<dbReference type="Proteomes" id="UP000389283">
    <property type="component" value="Unassembled WGS sequence"/>
</dbReference>
<dbReference type="EMBL" id="AANEHK010000018">
    <property type="protein sequence ID" value="EDO0987102.1"/>
    <property type="molecule type" value="Genomic_DNA"/>
</dbReference>
<dbReference type="EMBL" id="AABFVG010000006">
    <property type="protein sequence ID" value="EAH2282526.1"/>
    <property type="molecule type" value="Genomic_DNA"/>
</dbReference>
<evidence type="ECO:0000313" key="30">
    <source>
        <dbReference type="EMBL" id="EAK8896218.1"/>
    </source>
</evidence>
<evidence type="ECO:0000313" key="88">
    <source>
        <dbReference type="Proteomes" id="UP000530452"/>
    </source>
</evidence>
<dbReference type="EMBL" id="AABBYJ010000006">
    <property type="protein sequence ID" value="EAG4331623.1"/>
    <property type="molecule type" value="Genomic_DNA"/>
</dbReference>
<evidence type="ECO:0000313" key="71">
    <source>
        <dbReference type="Proteomes" id="UP000398321"/>
    </source>
</evidence>
<dbReference type="Proteomes" id="UP000455569">
    <property type="component" value="Unassembled WGS sequence"/>
</dbReference>
<dbReference type="EMBL" id="DAAJZA010000014">
    <property type="protein sequence ID" value="HAC1756148.1"/>
    <property type="molecule type" value="Genomic_DNA"/>
</dbReference>
<dbReference type="Proteomes" id="UP000331186">
    <property type="component" value="Unassembled WGS sequence"/>
</dbReference>
<dbReference type="EMBL" id="AABGVJ010000001">
    <property type="protein sequence ID" value="EAH4372248.1"/>
    <property type="molecule type" value="Genomic_DNA"/>
</dbReference>
<dbReference type="EMBL" id="DAAKPP010000001">
    <property type="protein sequence ID" value="HAC3054151.1"/>
    <property type="molecule type" value="Genomic_DNA"/>
</dbReference>
<evidence type="ECO:0000313" key="83">
    <source>
        <dbReference type="Proteomes" id="UP000489121"/>
    </source>
</evidence>
<dbReference type="EMBL" id="AAANYR010000005">
    <property type="protein sequence ID" value="EAD5786831.1"/>
    <property type="molecule type" value="Genomic_DNA"/>
</dbReference>
<evidence type="ECO:0000313" key="42">
    <source>
        <dbReference type="EMBL" id="HAA8053393.1"/>
    </source>
</evidence>
<dbReference type="Proteomes" id="UP000844415">
    <property type="component" value="Unassembled WGS sequence"/>
</dbReference>
<dbReference type="EMBL" id="AACJYH010000001">
    <property type="protein sequence ID" value="EAK8896218.1"/>
    <property type="molecule type" value="Genomic_DNA"/>
</dbReference>
<dbReference type="EMBL" id="DAAJCS010000002">
    <property type="protein sequence ID" value="HAC0012049.1"/>
    <property type="molecule type" value="Genomic_DNA"/>
</dbReference>
<evidence type="ECO:0000313" key="36">
    <source>
        <dbReference type="EMBL" id="ECY6544058.1"/>
    </source>
</evidence>
<dbReference type="Proteomes" id="UP000336166">
    <property type="component" value="Unassembled WGS sequence"/>
</dbReference>
<dbReference type="EMBL" id="AAAKQF010000012">
    <property type="protein sequence ID" value="EAC9041362.1"/>
    <property type="molecule type" value="Genomic_DNA"/>
</dbReference>
<dbReference type="Proteomes" id="UP000549379">
    <property type="component" value="Unassembled WGS sequence"/>
</dbReference>
<evidence type="ECO:0000313" key="54">
    <source>
        <dbReference type="EMBL" id="RKA11192.1"/>
    </source>
</evidence>
<dbReference type="Proteomes" id="UP000354255">
    <property type="component" value="Unassembled WGS sequence"/>
</dbReference>
<evidence type="ECO:0000313" key="16">
    <source>
        <dbReference type="EMBL" id="EAG2087721.1"/>
    </source>
</evidence>
<dbReference type="Proteomes" id="UP000525850">
    <property type="component" value="Unassembled WGS sequence"/>
</dbReference>
<dbReference type="Proteomes" id="UP000364988">
    <property type="component" value="Unassembled WGS sequence"/>
</dbReference>
<dbReference type="EMBL" id="QXLS01000001">
    <property type="protein sequence ID" value="RKA11192.1"/>
    <property type="molecule type" value="Genomic_DNA"/>
</dbReference>
<dbReference type="Proteomes" id="UP000478704">
    <property type="component" value="Unassembled WGS sequence"/>
</dbReference>
<evidence type="ECO:0000313" key="63">
    <source>
        <dbReference type="Proteomes" id="UP000354255"/>
    </source>
</evidence>
<evidence type="ECO:0000313" key="92">
    <source>
        <dbReference type="Proteomes" id="UP000546397"/>
    </source>
</evidence>
<evidence type="ECO:0000313" key="34">
    <source>
        <dbReference type="EMBL" id="ECC1555988.1"/>
    </source>
</evidence>
<dbReference type="EMBL" id="AAAIXK010000006">
    <property type="protein sequence ID" value="EAC5551100.1"/>
    <property type="molecule type" value="Genomic_DNA"/>
</dbReference>
<keyword evidence="36" id="KW-0813">Transport</keyword>
<evidence type="ECO:0000313" key="69">
    <source>
        <dbReference type="Proteomes" id="UP000389283"/>
    </source>
</evidence>
<reference evidence="96 97" key="3">
    <citation type="journal article" date="2018" name="Genome Biol.">
        <title>SKESA: strategic k-mer extension for scrupulous assemblies.</title>
        <authorList>
            <person name="Souvorov A."/>
            <person name="Agarwala R."/>
            <person name="Lipman D.J."/>
        </authorList>
    </citation>
    <scope>NUCLEOTIDE SEQUENCE [LARGE SCALE GENOMIC DNA]</scope>
    <source>
        <strain evidence="42">09CEB371LM</strain>
        <strain evidence="51">2017-325981-023-01</strain>
        <strain evidence="46 100">CFIAFB20100120</strain>
        <strain evidence="45 96">CFIAFB20130012</strain>
        <strain evidence="44">CFIAFB20140010</strain>
        <strain evidence="48">CFIAFB20170037</strain>
        <strain evidence="47 97">CFIAFB20170045</strain>
        <strain evidence="49 99">DMG1500109</strain>
        <strain evidence="43">HPB3501</strain>
        <strain evidence="50 98">LiDS0115</strain>
    </source>
</reference>
<dbReference type="EMBL" id="DABJAN010000001">
    <property type="protein sequence ID" value="HAJ9592002.1"/>
    <property type="molecule type" value="Genomic_DNA"/>
</dbReference>
<evidence type="ECO:0000313" key="80">
    <source>
        <dbReference type="Proteomes" id="UP000478682"/>
    </source>
</evidence>
<dbReference type="EMBL" id="AABEKY010000006">
    <property type="protein sequence ID" value="EAG9388009.1"/>
    <property type="molecule type" value="Genomic_DNA"/>
</dbReference>
<evidence type="ECO:0000313" key="48">
    <source>
        <dbReference type="EMBL" id="HAC0275124.1"/>
    </source>
</evidence>
<dbReference type="Proteomes" id="UP000427828">
    <property type="component" value="Unassembled WGS sequence"/>
</dbReference>
<evidence type="ECO:0000313" key="4">
    <source>
        <dbReference type="EMBL" id="EAC5551100.1"/>
    </source>
</evidence>
<dbReference type="Proteomes" id="UP000844471">
    <property type="component" value="Unassembled WGS sequence"/>
</dbReference>
<evidence type="ECO:0000313" key="85">
    <source>
        <dbReference type="Proteomes" id="UP000525850"/>
    </source>
</evidence>
<dbReference type="EMBL" id="AABBAW010000001">
    <property type="protein sequence ID" value="EAG2514346.1"/>
    <property type="molecule type" value="Genomic_DNA"/>
</dbReference>
<reference evidence="52 77" key="4">
    <citation type="submission" date="2018-04" db="EMBL/GenBank/DDBJ databases">
        <title>Genome Analysis of a Prevalent Clone of Listeria monocytogenes Sequence Type 87 in China.</title>
        <authorList>
            <person name="Wang Y."/>
        </authorList>
    </citation>
    <scope>NUCLEOTIDE SEQUENCE [LARGE SCALE GENOMIC DNA]</scope>
    <source>
        <strain evidence="52 77">ICDC_LM1523</strain>
    </source>
</reference>
<dbReference type="Proteomes" id="UP000841146">
    <property type="component" value="Unassembled WGS sequence"/>
</dbReference>
<dbReference type="Proteomes" id="UP000566721">
    <property type="component" value="Unassembled WGS sequence"/>
</dbReference>
<reference evidence="73 84" key="9">
    <citation type="submission" date="2019-04" db="EMBL/GenBank/DDBJ databases">
        <authorList>
            <consortium name="GenomeTrakr network: Whole genome sequencing for foodborne pathogen traceback"/>
        </authorList>
    </citation>
    <scope>NUCLEOTIDE SEQUENCE [LARGE SCALE GENOMIC DNA]</scope>
    <source>
        <strain evidence="23 93">CFSAN004300</strain>
        <strain evidence="24 84">CFSAN072474</strain>
        <strain evidence="36 65">FLAG-55987</strain>
        <strain evidence="31 73">PHLUSALM00088</strain>
    </source>
</reference>
<dbReference type="Proteomes" id="UP000843775">
    <property type="component" value="Unassembled WGS sequence"/>
</dbReference>
<protein>
    <submittedName>
        <fullName evidence="20">PTS galactitol transporter subunit IIB</fullName>
    </submittedName>
    <submittedName>
        <fullName evidence="36">PTS sugar transporter subunit IIB</fullName>
    </submittedName>
    <submittedName>
        <fullName evidence="54">PTS system galactitol-specific EIIB component</fullName>
        <ecNumber evidence="54">2.7.1.200</ecNumber>
    </submittedName>
</protein>
<dbReference type="InterPro" id="IPR013011">
    <property type="entry name" value="PTS_EIIB_2"/>
</dbReference>
<dbReference type="EMBL" id="AABATR010000001">
    <property type="protein sequence ID" value="EAG1892023.1"/>
    <property type="molecule type" value="Genomic_DNA"/>
</dbReference>
<evidence type="ECO:0000313" key="76">
    <source>
        <dbReference type="Proteomes" id="UP000455569"/>
    </source>
</evidence>
<dbReference type="Proteomes" id="UP000522199">
    <property type="component" value="Unassembled WGS sequence"/>
</dbReference>
<dbReference type="Proteomes" id="UP000840197">
    <property type="component" value="Unassembled WGS sequence"/>
</dbReference>
<dbReference type="EMBL" id="AAAIKW010000013">
    <property type="protein sequence ID" value="EAC4553585.1"/>
    <property type="molecule type" value="Genomic_DNA"/>
</dbReference>
<dbReference type="EMBL" id="AABGHY010000006">
    <property type="protein sequence ID" value="EAH3294725.1"/>
    <property type="molecule type" value="Genomic_DNA"/>
</dbReference>
<evidence type="ECO:0000313" key="12">
    <source>
        <dbReference type="EMBL" id="EAE2354605.1"/>
    </source>
</evidence>
<evidence type="ECO:0000313" key="100">
    <source>
        <dbReference type="Proteomes" id="UP000844415"/>
    </source>
</evidence>
<evidence type="ECO:0000313" key="87">
    <source>
        <dbReference type="Proteomes" id="UP000528151"/>
    </source>
</evidence>
<reference evidence="57 59" key="5">
    <citation type="submission" date="2018-06" db="EMBL/GenBank/DDBJ databases">
        <authorList>
            <consortium name="PulseNet: The National Subtyping Network for Foodborne Disease Surveillance"/>
            <person name="Tarr C.L."/>
            <person name="Trees E."/>
            <person name="Katz L.S."/>
            <person name="Carleton-Romer H.A."/>
            <person name="Stroika S."/>
            <person name="Kucerova Z."/>
            <person name="Roache K.F."/>
            <person name="Sabol A.L."/>
            <person name="Besser J."/>
            <person name="Gerner-Smidt P."/>
        </authorList>
    </citation>
    <scope>NUCLEOTIDE SEQUENCE [LARGE SCALE GENOMIC DNA]</scope>
    <source>
        <strain evidence="3 59">2015L-6227</strain>
        <strain evidence="12 57">PNUSAL000134</strain>
        <strain evidence="6 63">PNUSAL000910</strain>
        <strain evidence="14 64">PNUSAL002180</strain>
        <strain evidence="15 80">PNUSAL002298</strain>
        <strain evidence="30 62">PNUSAL004402</strain>
        <strain evidence="37 83">PNUSAL005692</strain>
    </source>
</reference>
<evidence type="ECO:0000313" key="10">
    <source>
        <dbReference type="EMBL" id="EAD5786831.1"/>
    </source>
</evidence>
<evidence type="ECO:0000259" key="2">
    <source>
        <dbReference type="PROSITE" id="PS51099"/>
    </source>
</evidence>
<dbReference type="EMBL" id="AACKDQ010000031">
    <property type="protein sequence ID" value="EAK9317878.1"/>
    <property type="molecule type" value="Genomic_DNA"/>
</dbReference>
<evidence type="ECO:0000313" key="32">
    <source>
        <dbReference type="EMBL" id="ECB9474837.1"/>
    </source>
</evidence>
<evidence type="ECO:0000313" key="64">
    <source>
        <dbReference type="Proteomes" id="UP000358545"/>
    </source>
</evidence>
<dbReference type="InterPro" id="IPR036095">
    <property type="entry name" value="PTS_EIIB-like_sf"/>
</dbReference>
<dbReference type="EMBL" id="AAALRN010000001">
    <property type="protein sequence ID" value="EAD1184240.1"/>
    <property type="molecule type" value="Genomic_DNA"/>
</dbReference>
<evidence type="ECO:0000313" key="33">
    <source>
        <dbReference type="EMBL" id="ECB9514476.1"/>
    </source>
</evidence>
<evidence type="ECO:0000313" key="43">
    <source>
        <dbReference type="EMBL" id="HAA9722821.1"/>
    </source>
</evidence>
<dbReference type="PROSITE" id="PS51099">
    <property type="entry name" value="PTS_EIIB_TYPE_2"/>
    <property type="match status" value="1"/>
</dbReference>
<evidence type="ECO:0000313" key="65">
    <source>
        <dbReference type="Proteomes" id="UP000364988"/>
    </source>
</evidence>
<dbReference type="EMBL" id="MJTJ01000007">
    <property type="protein sequence ID" value="OET51644.1"/>
    <property type="molecule type" value="Genomic_DNA"/>
</dbReference>
<proteinExistence type="predicted"/>
<dbReference type="EMBL" id="DAAIJL010000001">
    <property type="protein sequence ID" value="HAB8555858.1"/>
    <property type="molecule type" value="Genomic_DNA"/>
</dbReference>
<evidence type="ECO:0000313" key="39">
    <source>
        <dbReference type="EMBL" id="EDN9837267.1"/>
    </source>
</evidence>
<evidence type="ECO:0000313" key="52">
    <source>
        <dbReference type="EMBL" id="KAA9453139.1"/>
    </source>
</evidence>
<evidence type="ECO:0000313" key="41">
    <source>
        <dbReference type="EMBL" id="EDP8514505.1"/>
    </source>
</evidence>
<evidence type="ECO:0000313" key="3">
    <source>
        <dbReference type="EMBL" id="EAC4553585.1"/>
    </source>
</evidence>
<dbReference type="Proteomes" id="UP000272537">
    <property type="component" value="Unassembled WGS sequence"/>
</dbReference>
<dbReference type="Proteomes" id="UP000460224">
    <property type="component" value="Unassembled WGS sequence"/>
</dbReference>
<dbReference type="Proteomes" id="UP000540417">
    <property type="component" value="Unassembled WGS sequence"/>
</dbReference>
<evidence type="ECO:0000313" key="31">
    <source>
        <dbReference type="EMBL" id="EAK9317878.1"/>
    </source>
</evidence>
<evidence type="ECO:0000313" key="66">
    <source>
        <dbReference type="Proteomes" id="UP000365297"/>
    </source>
</evidence>
<dbReference type="Proteomes" id="UP000410967">
    <property type="component" value="Unassembled WGS sequence"/>
</dbReference>
<evidence type="ECO:0000313" key="8">
    <source>
        <dbReference type="EMBL" id="EAD3791933.1"/>
    </source>
</evidence>
<evidence type="ECO:0000313" key="28">
    <source>
        <dbReference type="EMBL" id="EAH4241150.1"/>
    </source>
</evidence>
<evidence type="ECO:0000313" key="79">
    <source>
        <dbReference type="Proteomes" id="UP000467536"/>
    </source>
</evidence>
<evidence type="ECO:0000313" key="93">
    <source>
        <dbReference type="Proteomes" id="UP000548278"/>
    </source>
</evidence>
<evidence type="ECO:0000313" key="27">
    <source>
        <dbReference type="EMBL" id="EAH3294725.1"/>
    </source>
</evidence>
<dbReference type="Proteomes" id="UP000481141">
    <property type="component" value="Unassembled WGS sequence"/>
</dbReference>
<dbReference type="Proteomes" id="UP000376505">
    <property type="component" value="Unassembled WGS sequence"/>
</dbReference>
<evidence type="ECO:0000313" key="62">
    <source>
        <dbReference type="Proteomes" id="UP000350032"/>
    </source>
</evidence>
<dbReference type="Proteomes" id="UP000423131">
    <property type="component" value="Unassembled WGS sequence"/>
</dbReference>
<evidence type="ECO:0000313" key="40">
    <source>
        <dbReference type="EMBL" id="EDO0987102.1"/>
    </source>
</evidence>
<evidence type="ECO:0000313" key="98">
    <source>
        <dbReference type="Proteomes" id="UP000841561"/>
    </source>
</evidence>
<evidence type="ECO:0000313" key="38">
    <source>
        <dbReference type="EMBL" id="EDN7713526.1"/>
    </source>
</evidence>
<dbReference type="EMBL" id="AALGDA010000011">
    <property type="protein sequence ID" value="ECY9782428.1"/>
    <property type="molecule type" value="Genomic_DNA"/>
</dbReference>
<dbReference type="Proteomes" id="UP000337746">
    <property type="component" value="Unassembled WGS sequence"/>
</dbReference>
<evidence type="ECO:0000313" key="53">
    <source>
        <dbReference type="EMBL" id="OET51644.1"/>
    </source>
</evidence>
<evidence type="ECO:0000313" key="50">
    <source>
        <dbReference type="EMBL" id="HAC3054151.1"/>
    </source>
</evidence>
<dbReference type="Proteomes" id="UP000546397">
    <property type="component" value="Unassembled WGS sequence"/>
</dbReference>
<dbReference type="EMBL" id="AAHZFY010000031">
    <property type="protein sequence ID" value="ECB9514476.1"/>
    <property type="molecule type" value="Genomic_DNA"/>
</dbReference>
<reference evidence="53 101" key="1">
    <citation type="submission" date="2016-09" db="EMBL/GenBank/DDBJ databases">
        <title>100K Listeria isolates.</title>
        <authorList>
            <person name="Chen P."/>
            <person name="Weimer B.C."/>
            <person name="Kong N."/>
            <person name="Huang B."/>
        </authorList>
    </citation>
    <scope>NUCLEOTIDE SEQUENCE [LARGE SCALE GENOMIC DNA]</scope>
    <source>
        <strain evidence="53 101">BCW_2383</strain>
    </source>
</reference>
<dbReference type="Pfam" id="PF02302">
    <property type="entry name" value="PTS_IIB"/>
    <property type="match status" value="1"/>
</dbReference>
<evidence type="ECO:0000313" key="56">
    <source>
        <dbReference type="Proteomes" id="UP000331186"/>
    </source>
</evidence>
<evidence type="ECO:0000313" key="51">
    <source>
        <dbReference type="EMBL" id="HAJ9592002.1"/>
    </source>
</evidence>
<evidence type="ECO:0000313" key="37">
    <source>
        <dbReference type="EMBL" id="ECY9782428.1"/>
    </source>
</evidence>
<dbReference type="Gene3D" id="3.40.50.2300">
    <property type="match status" value="1"/>
</dbReference>
<dbReference type="Proteomes" id="UP000467536">
    <property type="component" value="Unassembled WGS sequence"/>
</dbReference>
<dbReference type="EMBL" id="AAHZFN010000022">
    <property type="protein sequence ID" value="ECB9474837.1"/>
    <property type="molecule type" value="Genomic_DNA"/>
</dbReference>
<dbReference type="KEGG" id="lmok:CQ02_02770"/>
<evidence type="ECO:0000313" key="5">
    <source>
        <dbReference type="EMBL" id="EAC6548989.1"/>
    </source>
</evidence>
<dbReference type="Proteomes" id="UP000403352">
    <property type="component" value="Unassembled WGS sequence"/>
</dbReference>